<dbReference type="GeneID" id="63802690"/>
<dbReference type="EMBL" id="MCFD01000001">
    <property type="protein sequence ID" value="ORX73953.1"/>
    <property type="molecule type" value="Genomic_DNA"/>
</dbReference>
<gene>
    <name evidence="1" type="ORF">DL89DRAFT_263959</name>
</gene>
<proteinExistence type="predicted"/>
<keyword evidence="2" id="KW-1185">Reference proteome</keyword>
<reference evidence="1 2" key="1">
    <citation type="submission" date="2016-07" db="EMBL/GenBank/DDBJ databases">
        <title>Pervasive Adenine N6-methylation of Active Genes in Fungi.</title>
        <authorList>
            <consortium name="DOE Joint Genome Institute"/>
            <person name="Mondo S.J."/>
            <person name="Dannebaum R.O."/>
            <person name="Kuo R.C."/>
            <person name="Labutti K."/>
            <person name="Haridas S."/>
            <person name="Kuo A."/>
            <person name="Salamov A."/>
            <person name="Ahrendt S.R."/>
            <person name="Lipzen A."/>
            <person name="Sullivan W."/>
            <person name="Andreopoulos W.B."/>
            <person name="Clum A."/>
            <person name="Lindquist E."/>
            <person name="Daum C."/>
            <person name="Ramamoorthy G.K."/>
            <person name="Gryganskyi A."/>
            <person name="Culley D."/>
            <person name="Magnuson J.K."/>
            <person name="James T.Y."/>
            <person name="O'Malley M.A."/>
            <person name="Stajich J.E."/>
            <person name="Spatafora J.W."/>
            <person name="Visel A."/>
            <person name="Grigoriev I.V."/>
        </authorList>
    </citation>
    <scope>NUCLEOTIDE SEQUENCE [LARGE SCALE GENOMIC DNA]</scope>
    <source>
        <strain evidence="1 2">ATCC 12442</strain>
    </source>
</reference>
<dbReference type="RefSeq" id="XP_040747164.1">
    <property type="nucleotide sequence ID" value="XM_040886042.1"/>
</dbReference>
<accession>A0A1Y1WKF5</accession>
<comment type="caution">
    <text evidence="1">The sequence shown here is derived from an EMBL/GenBank/DDBJ whole genome shotgun (WGS) entry which is preliminary data.</text>
</comment>
<evidence type="ECO:0000313" key="2">
    <source>
        <dbReference type="Proteomes" id="UP000193922"/>
    </source>
</evidence>
<protein>
    <submittedName>
        <fullName evidence="1">Uncharacterized protein</fullName>
    </submittedName>
</protein>
<dbReference type="AlphaFoldDB" id="A0A1Y1WKF5"/>
<dbReference type="Proteomes" id="UP000193922">
    <property type="component" value="Unassembled WGS sequence"/>
</dbReference>
<evidence type="ECO:0000313" key="1">
    <source>
        <dbReference type="EMBL" id="ORX73953.1"/>
    </source>
</evidence>
<name>A0A1Y1WKF5_9FUNG</name>
<sequence length="110" mass="11479">MSGCAQGALVANGGNSYWIAYNGTVQQVWKNIDTSLVNCTTDKDTLSCCYSNECKNFVCPGDEASSSDYSLLSAAMQQAANVQNTASSAGKIRVGAALLLTLTLLPFALA</sequence>
<organism evidence="1 2">
    <name type="scientific">Linderina pennispora</name>
    <dbReference type="NCBI Taxonomy" id="61395"/>
    <lineage>
        <taxon>Eukaryota</taxon>
        <taxon>Fungi</taxon>
        <taxon>Fungi incertae sedis</taxon>
        <taxon>Zoopagomycota</taxon>
        <taxon>Kickxellomycotina</taxon>
        <taxon>Kickxellomycetes</taxon>
        <taxon>Kickxellales</taxon>
        <taxon>Kickxellaceae</taxon>
        <taxon>Linderina</taxon>
    </lineage>
</organism>